<dbReference type="RefSeq" id="WP_309770420.1">
    <property type="nucleotide sequence ID" value="NZ_JAVIZC010000001.1"/>
</dbReference>
<keyword evidence="6 8" id="KW-1133">Transmembrane helix</keyword>
<feature type="transmembrane region" description="Helical" evidence="8">
    <location>
        <begin position="131"/>
        <end position="148"/>
    </location>
</feature>
<dbReference type="GO" id="GO:0033214">
    <property type="term" value="P:siderophore-iron import into cell"/>
    <property type="evidence" value="ECO:0007669"/>
    <property type="project" value="TreeGrafter"/>
</dbReference>
<feature type="transmembrane region" description="Helical" evidence="8">
    <location>
        <begin position="106"/>
        <end position="125"/>
    </location>
</feature>
<dbReference type="PANTHER" id="PTHR30472:SF24">
    <property type="entry name" value="FERRIC ENTEROBACTIN TRANSPORT SYSTEM PERMEASE PROTEIN FEPG"/>
    <property type="match status" value="1"/>
</dbReference>
<organism evidence="9 10">
    <name type="scientific">Agrobacterium larrymoorei</name>
    <dbReference type="NCBI Taxonomy" id="160699"/>
    <lineage>
        <taxon>Bacteria</taxon>
        <taxon>Pseudomonadati</taxon>
        <taxon>Pseudomonadota</taxon>
        <taxon>Alphaproteobacteria</taxon>
        <taxon>Hyphomicrobiales</taxon>
        <taxon>Rhizobiaceae</taxon>
        <taxon>Rhizobium/Agrobacterium group</taxon>
        <taxon>Agrobacterium</taxon>
    </lineage>
</organism>
<dbReference type="Proteomes" id="UP001255601">
    <property type="component" value="Unassembled WGS sequence"/>
</dbReference>
<reference evidence="9" key="1">
    <citation type="submission" date="2023-08" db="EMBL/GenBank/DDBJ databases">
        <title>Functional and genomic diversity of the sorghum phyllosphere microbiome.</title>
        <authorList>
            <person name="Shade A."/>
        </authorList>
    </citation>
    <scope>NUCLEOTIDE SEQUENCE</scope>
    <source>
        <strain evidence="9">SORGH_AS_0974</strain>
    </source>
</reference>
<comment type="caution">
    <text evidence="9">The sequence shown here is derived from an EMBL/GenBank/DDBJ whole genome shotgun (WGS) entry which is preliminary data.</text>
</comment>
<dbReference type="InterPro" id="IPR000522">
    <property type="entry name" value="ABC_transptr_permease_BtuC"/>
</dbReference>
<evidence type="ECO:0000256" key="2">
    <source>
        <dbReference type="ARBA" id="ARBA00007935"/>
    </source>
</evidence>
<comment type="similarity">
    <text evidence="2">Belongs to the binding-protein-dependent transport system permease family. FecCD subfamily.</text>
</comment>
<dbReference type="SUPFAM" id="SSF81345">
    <property type="entry name" value="ABC transporter involved in vitamin B12 uptake, BtuC"/>
    <property type="match status" value="1"/>
</dbReference>
<feature type="transmembrane region" description="Helical" evidence="8">
    <location>
        <begin position="204"/>
        <end position="228"/>
    </location>
</feature>
<keyword evidence="5 8" id="KW-0812">Transmembrane</keyword>
<dbReference type="GO" id="GO:0005886">
    <property type="term" value="C:plasma membrane"/>
    <property type="evidence" value="ECO:0007669"/>
    <property type="project" value="UniProtKB-SubCell"/>
</dbReference>
<feature type="transmembrane region" description="Helical" evidence="8">
    <location>
        <begin position="249"/>
        <end position="276"/>
    </location>
</feature>
<protein>
    <submittedName>
        <fullName evidence="9">Iron complex transport system permease protein</fullName>
    </submittedName>
</protein>
<dbReference type="PANTHER" id="PTHR30472">
    <property type="entry name" value="FERRIC ENTEROBACTIN TRANSPORT SYSTEM PERMEASE PROTEIN"/>
    <property type="match status" value="1"/>
</dbReference>
<feature type="transmembrane region" description="Helical" evidence="8">
    <location>
        <begin position="28"/>
        <end position="51"/>
    </location>
</feature>
<feature type="transmembrane region" description="Helical" evidence="8">
    <location>
        <begin position="282"/>
        <end position="305"/>
    </location>
</feature>
<evidence type="ECO:0000256" key="7">
    <source>
        <dbReference type="ARBA" id="ARBA00023136"/>
    </source>
</evidence>
<feature type="transmembrane region" description="Helical" evidence="8">
    <location>
        <begin position="317"/>
        <end position="338"/>
    </location>
</feature>
<evidence type="ECO:0000256" key="8">
    <source>
        <dbReference type="SAM" id="Phobius"/>
    </source>
</evidence>
<evidence type="ECO:0000256" key="5">
    <source>
        <dbReference type="ARBA" id="ARBA00022692"/>
    </source>
</evidence>
<proteinExistence type="inferred from homology"/>
<dbReference type="InterPro" id="IPR037294">
    <property type="entry name" value="ABC_BtuC-like"/>
</dbReference>
<dbReference type="CDD" id="cd06550">
    <property type="entry name" value="TM_ABC_iron-siderophores_like"/>
    <property type="match status" value="1"/>
</dbReference>
<evidence type="ECO:0000256" key="4">
    <source>
        <dbReference type="ARBA" id="ARBA00022475"/>
    </source>
</evidence>
<feature type="transmembrane region" description="Helical" evidence="8">
    <location>
        <begin position="160"/>
        <end position="184"/>
    </location>
</feature>
<evidence type="ECO:0000313" key="9">
    <source>
        <dbReference type="EMBL" id="MDR6101583.1"/>
    </source>
</evidence>
<evidence type="ECO:0000256" key="1">
    <source>
        <dbReference type="ARBA" id="ARBA00004651"/>
    </source>
</evidence>
<dbReference type="Pfam" id="PF01032">
    <property type="entry name" value="FecCD"/>
    <property type="match status" value="1"/>
</dbReference>
<feature type="transmembrane region" description="Helical" evidence="8">
    <location>
        <begin position="77"/>
        <end position="94"/>
    </location>
</feature>
<dbReference type="Gene3D" id="1.10.3470.10">
    <property type="entry name" value="ABC transporter involved in vitamin B12 uptake, BtuC"/>
    <property type="match status" value="1"/>
</dbReference>
<keyword evidence="7 8" id="KW-0472">Membrane</keyword>
<gene>
    <name evidence="9" type="ORF">QE369_001761</name>
</gene>
<evidence type="ECO:0000313" key="10">
    <source>
        <dbReference type="Proteomes" id="UP001255601"/>
    </source>
</evidence>
<dbReference type="AlphaFoldDB" id="A0AAJ2BD18"/>
<accession>A0AAJ2BD18</accession>
<name>A0AAJ2BD18_9HYPH</name>
<keyword evidence="3" id="KW-0813">Transport</keyword>
<comment type="subcellular location">
    <subcellularLocation>
        <location evidence="1">Cell membrane</location>
        <topology evidence="1">Multi-pass membrane protein</topology>
    </subcellularLocation>
</comment>
<dbReference type="GO" id="GO:0022857">
    <property type="term" value="F:transmembrane transporter activity"/>
    <property type="evidence" value="ECO:0007669"/>
    <property type="project" value="InterPro"/>
</dbReference>
<keyword evidence="4" id="KW-1003">Cell membrane</keyword>
<sequence>METVSNYVSVRIGTFSVRFHLQRCLMSLGLAILLLACAIAALAIGSGHAGFGDALAFLTGMSSHTYDVVGDLRAPRVAMALACGAMLGLSGAALQALTRNGLADPGLLGVREGASLAVIVTILSWPAAPLYLRPIVGMAGGLTAALFAMSMARSLSHIRFILIGIGMSWFLSAIIALILVSADIDNVQAAMIWMAGSLSGVQPTLLPLAWTCLILGGGMLVLTVRAAEANLLGEITAIGLGVRTNRYKLIAIIASVLMTAAAVSCAGSLGFVGLLAPHLSRFIIGGGQAALLSGSALIGAGLVLLADTLGRTVFAPVQIPAGIVLSVLGVVLLVGLLWQRRHHI</sequence>
<evidence type="ECO:0000256" key="6">
    <source>
        <dbReference type="ARBA" id="ARBA00022989"/>
    </source>
</evidence>
<evidence type="ECO:0000256" key="3">
    <source>
        <dbReference type="ARBA" id="ARBA00022448"/>
    </source>
</evidence>
<dbReference type="EMBL" id="JAVIZC010000001">
    <property type="protein sequence ID" value="MDR6101583.1"/>
    <property type="molecule type" value="Genomic_DNA"/>
</dbReference>